<gene>
    <name evidence="2" type="ORF">KHA94_13595</name>
</gene>
<sequence>MQSGDINQYKQLSQFKDLNDFNNQFEQHMIDLKDKFTKSELIALKRLVRFSASIAGVCYAKIGTLVATTHQNGIGISRSTFKRMLTKAKEVGLLVVHNTFKNGKQGHSVYVFNRYTSGVEQSHSRNLEVENSPISKQTEPPKEEKLNQHNKTINLSKSSNIKNNNTIRTESVESSNQSTEQFTNLLPNGIDKEFARVSNFYFHNSSDIIELYRIATIHGRIAKLPSKTISDVAVEALKTLVYKIKQGKVKSLRGYYNGVCKKLFKREQLNNLFLSVFDV</sequence>
<reference evidence="2 3" key="1">
    <citation type="submission" date="2021-05" db="EMBL/GenBank/DDBJ databases">
        <title>Novel Bacillus species.</title>
        <authorList>
            <person name="Liu G."/>
        </authorList>
    </citation>
    <scope>NUCLEOTIDE SEQUENCE [LARGE SCALE GENOMIC DNA]</scope>
    <source>
        <strain evidence="2 3">FJAT-49705</strain>
    </source>
</reference>
<evidence type="ECO:0008006" key="4">
    <source>
        <dbReference type="Google" id="ProtNLM"/>
    </source>
</evidence>
<organism evidence="2 3">
    <name type="scientific">Cytobacillus citreus</name>
    <dbReference type="NCBI Taxonomy" id="2833586"/>
    <lineage>
        <taxon>Bacteria</taxon>
        <taxon>Bacillati</taxon>
        <taxon>Bacillota</taxon>
        <taxon>Bacilli</taxon>
        <taxon>Bacillales</taxon>
        <taxon>Bacillaceae</taxon>
        <taxon>Cytobacillus</taxon>
    </lineage>
</organism>
<dbReference type="EMBL" id="JAGYPM010000003">
    <property type="protein sequence ID" value="MBS4191217.1"/>
    <property type="molecule type" value="Genomic_DNA"/>
</dbReference>
<proteinExistence type="predicted"/>
<dbReference type="Proteomes" id="UP000681027">
    <property type="component" value="Unassembled WGS sequence"/>
</dbReference>
<evidence type="ECO:0000256" key="1">
    <source>
        <dbReference type="SAM" id="MobiDB-lite"/>
    </source>
</evidence>
<name>A0ABS5NTQ3_9BACI</name>
<protein>
    <recommendedName>
        <fullName evidence="4">Helix-turn-helix domain-containing protein</fullName>
    </recommendedName>
</protein>
<dbReference type="RefSeq" id="WP_213102674.1">
    <property type="nucleotide sequence ID" value="NZ_JAGYPM010000003.1"/>
</dbReference>
<feature type="region of interest" description="Disordered" evidence="1">
    <location>
        <begin position="122"/>
        <end position="150"/>
    </location>
</feature>
<evidence type="ECO:0000313" key="2">
    <source>
        <dbReference type="EMBL" id="MBS4191217.1"/>
    </source>
</evidence>
<comment type="caution">
    <text evidence="2">The sequence shown here is derived from an EMBL/GenBank/DDBJ whole genome shotgun (WGS) entry which is preliminary data.</text>
</comment>
<keyword evidence="3" id="KW-1185">Reference proteome</keyword>
<accession>A0ABS5NTQ3</accession>
<evidence type="ECO:0000313" key="3">
    <source>
        <dbReference type="Proteomes" id="UP000681027"/>
    </source>
</evidence>